<organism evidence="1 2">
    <name type="scientific">Megaselia scalaris</name>
    <name type="common">Humpbacked fly</name>
    <name type="synonym">Phora scalaris</name>
    <dbReference type="NCBI Taxonomy" id="36166"/>
    <lineage>
        <taxon>Eukaryota</taxon>
        <taxon>Metazoa</taxon>
        <taxon>Ecdysozoa</taxon>
        <taxon>Arthropoda</taxon>
        <taxon>Hexapoda</taxon>
        <taxon>Insecta</taxon>
        <taxon>Pterygota</taxon>
        <taxon>Neoptera</taxon>
        <taxon>Endopterygota</taxon>
        <taxon>Diptera</taxon>
        <taxon>Brachycera</taxon>
        <taxon>Muscomorpha</taxon>
        <taxon>Platypezoidea</taxon>
        <taxon>Phoridae</taxon>
        <taxon>Megaseliini</taxon>
        <taxon>Megaselia</taxon>
    </lineage>
</organism>
<proteinExistence type="predicted"/>
<dbReference type="EMBL" id="CAQQ02069912">
    <property type="status" value="NOT_ANNOTATED_CDS"/>
    <property type="molecule type" value="Genomic_DNA"/>
</dbReference>
<evidence type="ECO:0000313" key="2">
    <source>
        <dbReference type="Proteomes" id="UP000015102"/>
    </source>
</evidence>
<dbReference type="Proteomes" id="UP000015102">
    <property type="component" value="Unassembled WGS sequence"/>
</dbReference>
<dbReference type="EnsemblMetazoa" id="MESCA005199-RA">
    <property type="protein sequence ID" value="MESCA005199-PA"/>
    <property type="gene ID" value="MESCA005199"/>
</dbReference>
<reference evidence="2" key="1">
    <citation type="submission" date="2013-02" db="EMBL/GenBank/DDBJ databases">
        <authorList>
            <person name="Hughes D."/>
        </authorList>
    </citation>
    <scope>NUCLEOTIDE SEQUENCE</scope>
    <source>
        <strain>Durham</strain>
        <strain evidence="2">NC isolate 2 -- Noor lab</strain>
    </source>
</reference>
<dbReference type="AlphaFoldDB" id="T1GNP1"/>
<sequence>MFKHKLLPGIPLKTSNVPILLKHNGRCKNLRYEKFDTLLCRMEALLNSRPLCPNPISHDQEPALSQFHFINQC</sequence>
<evidence type="ECO:0000313" key="1">
    <source>
        <dbReference type="EnsemblMetazoa" id="MESCA005199-PA"/>
    </source>
</evidence>
<protein>
    <submittedName>
        <fullName evidence="1">Uncharacterized protein</fullName>
    </submittedName>
</protein>
<reference evidence="1" key="2">
    <citation type="submission" date="2015-06" db="UniProtKB">
        <authorList>
            <consortium name="EnsemblMetazoa"/>
        </authorList>
    </citation>
    <scope>IDENTIFICATION</scope>
</reference>
<name>T1GNP1_MEGSC</name>
<keyword evidence="2" id="KW-1185">Reference proteome</keyword>
<dbReference type="EMBL" id="CAQQ02069914">
    <property type="status" value="NOT_ANNOTATED_CDS"/>
    <property type="molecule type" value="Genomic_DNA"/>
</dbReference>
<dbReference type="EMBL" id="CAQQ02069913">
    <property type="status" value="NOT_ANNOTATED_CDS"/>
    <property type="molecule type" value="Genomic_DNA"/>
</dbReference>
<dbReference type="HOGENOM" id="CLU_2707610_0_0_1"/>
<accession>T1GNP1</accession>